<comment type="caution">
    <text evidence="2">The sequence shown here is derived from an EMBL/GenBank/DDBJ whole genome shotgun (WGS) entry which is preliminary data.</text>
</comment>
<feature type="compositionally biased region" description="Low complexity" evidence="1">
    <location>
        <begin position="207"/>
        <end position="219"/>
    </location>
</feature>
<feature type="compositionally biased region" description="Gly residues" evidence="1">
    <location>
        <begin position="181"/>
        <end position="191"/>
    </location>
</feature>
<feature type="compositionally biased region" description="Low complexity" evidence="1">
    <location>
        <begin position="246"/>
        <end position="260"/>
    </location>
</feature>
<dbReference type="EMBL" id="BPQR01000022">
    <property type="protein sequence ID" value="GJE06142.1"/>
    <property type="molecule type" value="Genomic_DNA"/>
</dbReference>
<reference evidence="2" key="2">
    <citation type="submission" date="2021-08" db="EMBL/GenBank/DDBJ databases">
        <authorList>
            <person name="Tani A."/>
            <person name="Ola A."/>
            <person name="Ogura Y."/>
            <person name="Katsura K."/>
            <person name="Hayashi T."/>
        </authorList>
    </citation>
    <scope>NUCLEOTIDE SEQUENCE</scope>
    <source>
        <strain evidence="2">LMG 23639</strain>
    </source>
</reference>
<sequence>MVGPQPLVRRRRLVGGGGLERAPGRSRRPGDRARRRSVAVPGLRLPAARRRGPPPRGSGLRFRLRSPGRDAVAGPTPRACLRPRPDDAFRGARPRRRRPGQCRRPGADPRPDRDGDPRPRSGAGPPGPRHGRPRRDPGRAVGRRSPGRRPRAGARSGPGGPPGAAALEIRAAARRRAGAVQGRGRGGPRGEGGGRRADRRRRHRLRAPLPCRRASARALRGADRRPPASRLGEPACRRRLLRQRGLRAAGPRPSRPAAAQGDRRGRCRRAGAERAEPPADGPGLRREGRHPGRPPRSGGDALRAGAGAGHQVEPRHRARRRHRPVHVRRVGPRRRRAGPQRHRHRAAERRARDGLSQGIALGGRLPREPAQACPLSWQEHRG</sequence>
<feature type="compositionally biased region" description="Low complexity" evidence="1">
    <location>
        <begin position="295"/>
        <end position="311"/>
    </location>
</feature>
<feature type="compositionally biased region" description="Basic and acidic residues" evidence="1">
    <location>
        <begin position="270"/>
        <end position="290"/>
    </location>
</feature>
<accession>A0ABQ4SSR6</accession>
<evidence type="ECO:0000256" key="1">
    <source>
        <dbReference type="SAM" id="MobiDB-lite"/>
    </source>
</evidence>
<feature type="compositionally biased region" description="Basic residues" evidence="1">
    <location>
        <begin position="316"/>
        <end position="347"/>
    </location>
</feature>
<name>A0ABQ4SSR6_9HYPH</name>
<organism evidence="2 3">
    <name type="scientific">Methylobacterium jeotgali</name>
    <dbReference type="NCBI Taxonomy" id="381630"/>
    <lineage>
        <taxon>Bacteria</taxon>
        <taxon>Pseudomonadati</taxon>
        <taxon>Pseudomonadota</taxon>
        <taxon>Alphaproteobacteria</taxon>
        <taxon>Hyphomicrobiales</taxon>
        <taxon>Methylobacteriaceae</taxon>
        <taxon>Methylobacterium</taxon>
    </lineage>
</organism>
<gene>
    <name evidence="2" type="ORF">AOPFMNJM_1449</name>
</gene>
<evidence type="ECO:0000313" key="3">
    <source>
        <dbReference type="Proteomes" id="UP001055102"/>
    </source>
</evidence>
<evidence type="ECO:0000313" key="2">
    <source>
        <dbReference type="EMBL" id="GJE06142.1"/>
    </source>
</evidence>
<feature type="compositionally biased region" description="Basic residues" evidence="1">
    <location>
        <begin position="141"/>
        <end position="152"/>
    </location>
</feature>
<reference evidence="2" key="1">
    <citation type="journal article" date="2021" name="Front. Microbiol.">
        <title>Comprehensive Comparative Genomics and Phenotyping of Methylobacterium Species.</title>
        <authorList>
            <person name="Alessa O."/>
            <person name="Ogura Y."/>
            <person name="Fujitani Y."/>
            <person name="Takami H."/>
            <person name="Hayashi T."/>
            <person name="Sahin N."/>
            <person name="Tani A."/>
        </authorList>
    </citation>
    <scope>NUCLEOTIDE SEQUENCE</scope>
    <source>
        <strain evidence="2">LMG 23639</strain>
    </source>
</reference>
<keyword evidence="3" id="KW-1185">Reference proteome</keyword>
<feature type="region of interest" description="Disordered" evidence="1">
    <location>
        <begin position="1"/>
        <end position="382"/>
    </location>
</feature>
<feature type="compositionally biased region" description="Basic and acidic residues" evidence="1">
    <location>
        <begin position="105"/>
        <end position="119"/>
    </location>
</feature>
<proteinExistence type="predicted"/>
<feature type="compositionally biased region" description="Basic residues" evidence="1">
    <location>
        <begin position="197"/>
        <end position="206"/>
    </location>
</feature>
<evidence type="ECO:0008006" key="4">
    <source>
        <dbReference type="Google" id="ProtNLM"/>
    </source>
</evidence>
<dbReference type="Proteomes" id="UP001055102">
    <property type="component" value="Unassembled WGS sequence"/>
</dbReference>
<protein>
    <recommendedName>
        <fullName evidence="4">LigA</fullName>
    </recommendedName>
</protein>
<feature type="compositionally biased region" description="Basic residues" evidence="1">
    <location>
        <begin position="92"/>
        <end position="101"/>
    </location>
</feature>